<keyword evidence="3" id="KW-1185">Reference proteome</keyword>
<reference evidence="2" key="1">
    <citation type="submission" date="2020-06" db="EMBL/GenBank/DDBJ databases">
        <title>WGS assembly of Ceratodon purpureus strain R40.</title>
        <authorList>
            <person name="Carey S.B."/>
            <person name="Jenkins J."/>
            <person name="Shu S."/>
            <person name="Lovell J.T."/>
            <person name="Sreedasyam A."/>
            <person name="Maumus F."/>
            <person name="Tiley G.P."/>
            <person name="Fernandez-Pozo N."/>
            <person name="Barry K."/>
            <person name="Chen C."/>
            <person name="Wang M."/>
            <person name="Lipzen A."/>
            <person name="Daum C."/>
            <person name="Saski C.A."/>
            <person name="Payton A.C."/>
            <person name="Mcbreen J.C."/>
            <person name="Conrad R.E."/>
            <person name="Kollar L.M."/>
            <person name="Olsson S."/>
            <person name="Huttunen S."/>
            <person name="Landis J.B."/>
            <person name="Wickett N.J."/>
            <person name="Johnson M.G."/>
            <person name="Rensing S.A."/>
            <person name="Grimwood J."/>
            <person name="Schmutz J."/>
            <person name="Mcdaniel S.F."/>
        </authorList>
    </citation>
    <scope>NUCLEOTIDE SEQUENCE</scope>
    <source>
        <strain evidence="2">R40</strain>
    </source>
</reference>
<comment type="caution">
    <text evidence="2">The sequence shown here is derived from an EMBL/GenBank/DDBJ whole genome shotgun (WGS) entry which is preliminary data.</text>
</comment>
<protein>
    <submittedName>
        <fullName evidence="2">Uncharacterized protein</fullName>
    </submittedName>
</protein>
<evidence type="ECO:0000256" key="1">
    <source>
        <dbReference type="SAM" id="MobiDB-lite"/>
    </source>
</evidence>
<name>A0A8T0H4H0_CERPU</name>
<feature type="compositionally biased region" description="Basic and acidic residues" evidence="1">
    <location>
        <begin position="16"/>
        <end position="32"/>
    </location>
</feature>
<accession>A0A8T0H4H0</accession>
<evidence type="ECO:0000313" key="3">
    <source>
        <dbReference type="Proteomes" id="UP000822688"/>
    </source>
</evidence>
<feature type="region of interest" description="Disordered" evidence="1">
    <location>
        <begin position="16"/>
        <end position="45"/>
    </location>
</feature>
<sequence length="241" mass="26895">MRRVDESWFREGVDRAEKAGKVDRADRAREEGVMAGGGEGESDGEEGYSGCCFLPGRAMSGRLAASGSGVKGGGFVRLSGEDREGVEVEKGKGRALQRSRSVCATIFFCCRSREERRCTTVEVRAVDGGKEGRKWEVDVDEEYIKPPYWKQLVRKVRSQCRPRVSVHKAGSEWLNYDAQSYQMNFDDGCWRENCSSFLYADEGDDSATRARAMHEALFKKFVASRTLQDSPGLVTNRSGSR</sequence>
<gene>
    <name evidence="2" type="ORF">KC19_8G158500</name>
</gene>
<proteinExistence type="predicted"/>
<evidence type="ECO:0000313" key="2">
    <source>
        <dbReference type="EMBL" id="KAG0565038.1"/>
    </source>
</evidence>
<organism evidence="2 3">
    <name type="scientific">Ceratodon purpureus</name>
    <name type="common">Fire moss</name>
    <name type="synonym">Dicranum purpureum</name>
    <dbReference type="NCBI Taxonomy" id="3225"/>
    <lineage>
        <taxon>Eukaryota</taxon>
        <taxon>Viridiplantae</taxon>
        <taxon>Streptophyta</taxon>
        <taxon>Embryophyta</taxon>
        <taxon>Bryophyta</taxon>
        <taxon>Bryophytina</taxon>
        <taxon>Bryopsida</taxon>
        <taxon>Dicranidae</taxon>
        <taxon>Pseudoditrichales</taxon>
        <taxon>Ditrichaceae</taxon>
        <taxon>Ceratodon</taxon>
    </lineage>
</organism>
<dbReference type="AlphaFoldDB" id="A0A8T0H4H0"/>
<dbReference type="Proteomes" id="UP000822688">
    <property type="component" value="Chromosome 8"/>
</dbReference>
<dbReference type="EMBL" id="CM026429">
    <property type="protein sequence ID" value="KAG0565038.1"/>
    <property type="molecule type" value="Genomic_DNA"/>
</dbReference>